<feature type="compositionally biased region" description="Low complexity" evidence="1">
    <location>
        <begin position="182"/>
        <end position="193"/>
    </location>
</feature>
<feature type="region of interest" description="Disordered" evidence="1">
    <location>
        <begin position="165"/>
        <end position="193"/>
    </location>
</feature>
<accession>A0A182FMG8</accession>
<reference evidence="2" key="2">
    <citation type="submission" date="2022-08" db="UniProtKB">
        <authorList>
            <consortium name="EnsemblMetazoa"/>
        </authorList>
    </citation>
    <scope>IDENTIFICATION</scope>
    <source>
        <strain evidence="2">STECLA/ALBI9_A</strain>
    </source>
</reference>
<reference evidence="2 3" key="1">
    <citation type="journal article" date="2017" name="G3 (Bethesda)">
        <title>The Physical Genome Mapping of Anopheles albimanus Corrected Scaffold Misassemblies and Identified Interarm Rearrangements in Genus Anopheles.</title>
        <authorList>
            <person name="Artemov G.N."/>
            <person name="Peery A.N."/>
            <person name="Jiang X."/>
            <person name="Tu Z."/>
            <person name="Stegniy V.N."/>
            <person name="Sharakhova M.V."/>
            <person name="Sharakhov I.V."/>
        </authorList>
    </citation>
    <scope>NUCLEOTIDE SEQUENCE [LARGE SCALE GENOMIC DNA]</scope>
    <source>
        <strain evidence="2 3">ALBI9_A</strain>
    </source>
</reference>
<evidence type="ECO:0000313" key="2">
    <source>
        <dbReference type="EnsemblMetazoa" id="AALB007728-PA"/>
    </source>
</evidence>
<dbReference type="OrthoDB" id="2115703at2759"/>
<dbReference type="VEuPathDB" id="VectorBase:AALB007728"/>
<dbReference type="EnsemblMetazoa" id="AALB007728-RA">
    <property type="protein sequence ID" value="AALB007728-PA"/>
    <property type="gene ID" value="AALB007728"/>
</dbReference>
<dbReference type="GO" id="GO:0030041">
    <property type="term" value="P:actin filament polymerization"/>
    <property type="evidence" value="ECO:0007669"/>
    <property type="project" value="TreeGrafter"/>
</dbReference>
<dbReference type="RefSeq" id="XP_035779441.1">
    <property type="nucleotide sequence ID" value="XM_035923548.1"/>
</dbReference>
<dbReference type="Proteomes" id="UP000069272">
    <property type="component" value="Chromosome X"/>
</dbReference>
<dbReference type="InterPro" id="IPR011990">
    <property type="entry name" value="TPR-like_helical_dom_sf"/>
</dbReference>
<protein>
    <recommendedName>
        <fullName evidence="4">TRP-phosphatase</fullName>
    </recommendedName>
</protein>
<dbReference type="AlphaFoldDB" id="A0A182FMG8"/>
<dbReference type="GO" id="GO:0015629">
    <property type="term" value="C:actin cytoskeleton"/>
    <property type="evidence" value="ECO:0007669"/>
    <property type="project" value="TreeGrafter"/>
</dbReference>
<dbReference type="Gene3D" id="1.25.40.10">
    <property type="entry name" value="Tetratricopeptide repeat domain"/>
    <property type="match status" value="1"/>
</dbReference>
<proteinExistence type="predicted"/>
<dbReference type="GO" id="GO:0005737">
    <property type="term" value="C:cytoplasm"/>
    <property type="evidence" value="ECO:0007669"/>
    <property type="project" value="TreeGrafter"/>
</dbReference>
<evidence type="ECO:0008006" key="4">
    <source>
        <dbReference type="Google" id="ProtNLM"/>
    </source>
</evidence>
<evidence type="ECO:0000256" key="1">
    <source>
        <dbReference type="SAM" id="MobiDB-lite"/>
    </source>
</evidence>
<dbReference type="GeneID" id="118459807"/>
<dbReference type="PANTHER" id="PTHR16091">
    <property type="entry name" value="TTC17 PROTEIN"/>
    <property type="match status" value="1"/>
</dbReference>
<dbReference type="InterPro" id="IPR052630">
    <property type="entry name" value="TTC17"/>
</dbReference>
<sequence length="514" mass="58588">MASLICSFICTRTCNRSSGAPMHLLIMLRKIPLLPALMLAVCFSNGADCSTHWLLNTNGQIIPQLTSPFYLRRSYDLIAFLNQNVYKQKIDLIIGELLTIKANLTQKMNNLDRYTSELTGKIGCIPDYYLDESDILSTIVNPNYVARIGKLTEKAPVGLEDLIPPIAPTPDKQTVNSKKRTSVQQQSESLSQQHLISTTKASPASLHLPKCAEFLPLDVSVAAFDHLEGVQNRSRLQMAPEEVLMGLEYNIPQLLTDGLRWNPTSWKMHTIASYFWRLKGNAPEAMECARRAVTFAPRAFKDIALLSLGTVLQRSQQLNDSLVVLRAAVDHEATEPENQLALGNTYMLLSDFNRSFEAYHVTENLSRLYSKQIDYIKKSINCFKDLKINLLTMERLLQDIIPGLERYGVLQKEFDEYHEKLDREQAPLKTRVFDESYSNQVDFLIQRSQICTTRLARDKGEPILSCDFISDVQMLMEDFAVEILNNYVDLKRELINTYKINSLGIYKKIFVEHF</sequence>
<dbReference type="VEuPathDB" id="VectorBase:AALB20_030599"/>
<dbReference type="PANTHER" id="PTHR16091:SF1">
    <property type="entry name" value="TETRATRICOPEPTIDE REPEAT PROTEIN 17"/>
    <property type="match status" value="1"/>
</dbReference>
<evidence type="ECO:0000313" key="3">
    <source>
        <dbReference type="Proteomes" id="UP000069272"/>
    </source>
</evidence>
<keyword evidence="3" id="KW-1185">Reference proteome</keyword>
<dbReference type="KEGG" id="aali:118459807"/>
<dbReference type="SUPFAM" id="SSF48452">
    <property type="entry name" value="TPR-like"/>
    <property type="match status" value="1"/>
</dbReference>
<name>A0A182FMG8_ANOAL</name>
<organism evidence="2 3">
    <name type="scientific">Anopheles albimanus</name>
    <name type="common">New world malaria mosquito</name>
    <dbReference type="NCBI Taxonomy" id="7167"/>
    <lineage>
        <taxon>Eukaryota</taxon>
        <taxon>Metazoa</taxon>
        <taxon>Ecdysozoa</taxon>
        <taxon>Arthropoda</taxon>
        <taxon>Hexapoda</taxon>
        <taxon>Insecta</taxon>
        <taxon>Pterygota</taxon>
        <taxon>Neoptera</taxon>
        <taxon>Endopterygota</taxon>
        <taxon>Diptera</taxon>
        <taxon>Nematocera</taxon>
        <taxon>Culicoidea</taxon>
        <taxon>Culicidae</taxon>
        <taxon>Anophelinae</taxon>
        <taxon>Anopheles</taxon>
    </lineage>
</organism>